<sequence length="339" mass="38712">MTEVVTLSTPTSKTSSMIELPSTPSKKPVLPNTEEFTLRNFTPSKPYRFSRPSIRSNSTNVIPQRLTIESNNLIESEDNMSPVVYEDVLGRKLNADNESISPVSDFGSVSPFCDVPPLPSYSPALSKNEYIDPFNVDNLIWNTKPLANKEAFELNKMLHSTLTDYKNKILSEARPIKKQKIRISKKLKHIPCHHYDKPKRSILKIQEGSLNLLVSSSKGSLQDATIFATEINATVNKEDSKLPLITNIWERITIPVNSEIKQKYKKMKLEWYGNDNYDDSGDDELFKFEDSDEFYKSKKEDNINDAALIRGFEFDSSTTSYKTRNSTEKNIRWATVLEH</sequence>
<reference evidence="2 3" key="1">
    <citation type="submission" date="2020-05" db="EMBL/GenBank/DDBJ databases">
        <authorList>
            <person name="Casaregola S."/>
            <person name="Devillers H."/>
            <person name="Grondin C."/>
        </authorList>
    </citation>
    <scope>NUCLEOTIDE SEQUENCE [LARGE SCALE GENOMIC DNA]</scope>
    <source>
        <strain evidence="2 3">CLIB 1767</strain>
    </source>
</reference>
<feature type="region of interest" description="Disordered" evidence="1">
    <location>
        <begin position="1"/>
        <end position="30"/>
    </location>
</feature>
<feature type="compositionally biased region" description="Polar residues" evidence="1">
    <location>
        <begin position="1"/>
        <end position="25"/>
    </location>
</feature>
<evidence type="ECO:0000256" key="1">
    <source>
        <dbReference type="SAM" id="MobiDB-lite"/>
    </source>
</evidence>
<dbReference type="EMBL" id="CAEFZW010000002">
    <property type="protein sequence ID" value="CAB4252945.1"/>
    <property type="molecule type" value="Genomic_DNA"/>
</dbReference>
<proteinExistence type="predicted"/>
<protein>
    <submittedName>
        <fullName evidence="2">Similar to Saccharomyces cerevisiae YOR315W SFG1 Nuclear protein</fullName>
    </submittedName>
</protein>
<evidence type="ECO:0000313" key="2">
    <source>
        <dbReference type="EMBL" id="CAB4252945.1"/>
    </source>
</evidence>
<accession>A0A8H2VCT7</accession>
<organism evidence="2 3">
    <name type="scientific">Maudiozyma barnettii</name>
    <dbReference type="NCBI Taxonomy" id="61262"/>
    <lineage>
        <taxon>Eukaryota</taxon>
        <taxon>Fungi</taxon>
        <taxon>Dikarya</taxon>
        <taxon>Ascomycota</taxon>
        <taxon>Saccharomycotina</taxon>
        <taxon>Saccharomycetes</taxon>
        <taxon>Saccharomycetales</taxon>
        <taxon>Saccharomycetaceae</taxon>
        <taxon>Maudiozyma</taxon>
    </lineage>
</organism>
<dbReference type="GeneID" id="64856088"/>
<evidence type="ECO:0000313" key="3">
    <source>
        <dbReference type="Proteomes" id="UP000644660"/>
    </source>
</evidence>
<dbReference type="Proteomes" id="UP000644660">
    <property type="component" value="Unassembled WGS sequence"/>
</dbReference>
<dbReference type="RefSeq" id="XP_041404983.1">
    <property type="nucleotide sequence ID" value="XM_041549049.1"/>
</dbReference>
<comment type="caution">
    <text evidence="2">The sequence shown here is derived from an EMBL/GenBank/DDBJ whole genome shotgun (WGS) entry which is preliminary data.</text>
</comment>
<keyword evidence="3" id="KW-1185">Reference proteome</keyword>
<dbReference type="AlphaFoldDB" id="A0A8H2VCT7"/>
<name>A0A8H2VCT7_9SACH</name>
<gene>
    <name evidence="2" type="ORF">KABA2_02S08074</name>
</gene>